<dbReference type="PROSITE" id="PS51314">
    <property type="entry name" value="VPS37_C"/>
    <property type="match status" value="1"/>
</dbReference>
<dbReference type="PANTHER" id="PTHR13678:SF2">
    <property type="entry name" value="VACUOLAR PROTEIN SORTING-ASSOCIATED PROTEIN 37A"/>
    <property type="match status" value="1"/>
</dbReference>
<name>A0A550CH06_9AGAR</name>
<dbReference type="Proteomes" id="UP000320762">
    <property type="component" value="Unassembled WGS sequence"/>
</dbReference>
<sequence length="192" mass="21856">LEDMLADPEYFQAILHTLPRARALMDEESAMSVEVEGLARAYPALRLYYATEPVSIEANTAQQDSLYQLRAKTQESFDQAKALEARWKELEKEQRDVYQRFTPQFLLMRLRHATTAQDDLSETLANAFVSSSASTSISAEPSGGVGTPVGGTLAGKDIDDFVREYRELRKVYHKRMVWGDKWTNGDVEWRDD</sequence>
<reference evidence="8 9" key="1">
    <citation type="journal article" date="2019" name="New Phytol.">
        <title>Comparative genomics reveals unique wood-decay strategies and fruiting body development in the Schizophyllaceae.</title>
        <authorList>
            <person name="Almasi E."/>
            <person name="Sahu N."/>
            <person name="Krizsan K."/>
            <person name="Balint B."/>
            <person name="Kovacs G.M."/>
            <person name="Kiss B."/>
            <person name="Cseklye J."/>
            <person name="Drula E."/>
            <person name="Henrissat B."/>
            <person name="Nagy I."/>
            <person name="Chovatia M."/>
            <person name="Adam C."/>
            <person name="LaButti K."/>
            <person name="Lipzen A."/>
            <person name="Riley R."/>
            <person name="Grigoriev I.V."/>
            <person name="Nagy L.G."/>
        </authorList>
    </citation>
    <scope>NUCLEOTIDE SEQUENCE [LARGE SCALE GENOMIC DNA]</scope>
    <source>
        <strain evidence="8 9">NL-1724</strain>
    </source>
</reference>
<evidence type="ECO:0000256" key="4">
    <source>
        <dbReference type="ARBA" id="ARBA00022753"/>
    </source>
</evidence>
<keyword evidence="4" id="KW-0967">Endosome</keyword>
<dbReference type="EMBL" id="VDMD01000008">
    <property type="protein sequence ID" value="TRM64088.1"/>
    <property type="molecule type" value="Genomic_DNA"/>
</dbReference>
<evidence type="ECO:0000256" key="6">
    <source>
        <dbReference type="PROSITE-ProRule" id="PRU00646"/>
    </source>
</evidence>
<feature type="non-terminal residue" evidence="8">
    <location>
        <position position="1"/>
    </location>
</feature>
<evidence type="ECO:0000259" key="7">
    <source>
        <dbReference type="PROSITE" id="PS51314"/>
    </source>
</evidence>
<comment type="subcellular location">
    <subcellularLocation>
        <location evidence="1">Endosome</location>
    </subcellularLocation>
</comment>
<keyword evidence="3 6" id="KW-0813">Transport</keyword>
<organism evidence="8 9">
    <name type="scientific">Schizophyllum amplum</name>
    <dbReference type="NCBI Taxonomy" id="97359"/>
    <lineage>
        <taxon>Eukaryota</taxon>
        <taxon>Fungi</taxon>
        <taxon>Dikarya</taxon>
        <taxon>Basidiomycota</taxon>
        <taxon>Agaricomycotina</taxon>
        <taxon>Agaricomycetes</taxon>
        <taxon>Agaricomycetidae</taxon>
        <taxon>Agaricales</taxon>
        <taxon>Schizophyllaceae</taxon>
        <taxon>Schizophyllum</taxon>
    </lineage>
</organism>
<evidence type="ECO:0000256" key="1">
    <source>
        <dbReference type="ARBA" id="ARBA00004177"/>
    </source>
</evidence>
<dbReference type="SUPFAM" id="SSF140111">
    <property type="entry name" value="Endosomal sorting complex assembly domain"/>
    <property type="match status" value="1"/>
</dbReference>
<dbReference type="GO" id="GO:0006612">
    <property type="term" value="P:protein targeting to membrane"/>
    <property type="evidence" value="ECO:0007669"/>
    <property type="project" value="TreeGrafter"/>
</dbReference>
<dbReference type="OrthoDB" id="10260857at2759"/>
<keyword evidence="5 6" id="KW-0653">Protein transport</keyword>
<evidence type="ECO:0000256" key="3">
    <source>
        <dbReference type="ARBA" id="ARBA00022448"/>
    </source>
</evidence>
<dbReference type="GO" id="GO:0006623">
    <property type="term" value="P:protein targeting to vacuole"/>
    <property type="evidence" value="ECO:0007669"/>
    <property type="project" value="TreeGrafter"/>
</dbReference>
<dbReference type="Gene3D" id="1.10.287.660">
    <property type="entry name" value="Helix hairpin bin"/>
    <property type="match status" value="1"/>
</dbReference>
<dbReference type="GO" id="GO:0043162">
    <property type="term" value="P:ubiquitin-dependent protein catabolic process via the multivesicular body sorting pathway"/>
    <property type="evidence" value="ECO:0007669"/>
    <property type="project" value="UniProtKB-ARBA"/>
</dbReference>
<gene>
    <name evidence="8" type="ORF">BD626DRAFT_401683</name>
</gene>
<accession>A0A550CH06</accession>
<evidence type="ECO:0000313" key="8">
    <source>
        <dbReference type="EMBL" id="TRM64088.1"/>
    </source>
</evidence>
<comment type="caution">
    <text evidence="8">The sequence shown here is derived from an EMBL/GenBank/DDBJ whole genome shotgun (WGS) entry which is preliminary data.</text>
</comment>
<dbReference type="InterPro" id="IPR037202">
    <property type="entry name" value="ESCRT_assembly_dom"/>
</dbReference>
<dbReference type="AlphaFoldDB" id="A0A550CH06"/>
<keyword evidence="9" id="KW-1185">Reference proteome</keyword>
<dbReference type="InterPro" id="IPR009851">
    <property type="entry name" value="Mod_r"/>
</dbReference>
<evidence type="ECO:0000313" key="9">
    <source>
        <dbReference type="Proteomes" id="UP000320762"/>
    </source>
</evidence>
<dbReference type="InterPro" id="IPR029012">
    <property type="entry name" value="Helix_hairpin_bin_sf"/>
</dbReference>
<proteinExistence type="inferred from homology"/>
<feature type="domain" description="VPS37 C-terminal" evidence="7">
    <location>
        <begin position="84"/>
        <end position="192"/>
    </location>
</feature>
<evidence type="ECO:0000256" key="5">
    <source>
        <dbReference type="ARBA" id="ARBA00022927"/>
    </source>
</evidence>
<dbReference type="Pfam" id="PF07200">
    <property type="entry name" value="Mod_r"/>
    <property type="match status" value="1"/>
</dbReference>
<protein>
    <recommendedName>
        <fullName evidence="7">VPS37 C-terminal domain-containing protein</fullName>
    </recommendedName>
</protein>
<evidence type="ECO:0000256" key="2">
    <source>
        <dbReference type="ARBA" id="ARBA00007617"/>
    </source>
</evidence>
<comment type="similarity">
    <text evidence="2">Belongs to the VPS37 family.</text>
</comment>
<dbReference type="STRING" id="97359.A0A550CH06"/>
<dbReference type="PANTHER" id="PTHR13678">
    <property type="entry name" value="VACUOLAR PROTEIN SORTING-ASSOCIATED PROTEIN 37"/>
    <property type="match status" value="1"/>
</dbReference>
<dbReference type="GO" id="GO:0000813">
    <property type="term" value="C:ESCRT I complex"/>
    <property type="evidence" value="ECO:0007669"/>
    <property type="project" value="UniProtKB-ARBA"/>
</dbReference>